<reference evidence="3 4" key="1">
    <citation type="submission" date="2016-04" db="EMBL/GenBank/DDBJ databases">
        <title>Complete genome sequence of natural rubber-degrading, novel Gram-negative bacterium, Rhizobacter gummiphilus strain NS21.</title>
        <authorList>
            <person name="Tabata M."/>
            <person name="Kasai D."/>
            <person name="Fukuda M."/>
        </authorList>
    </citation>
    <scope>NUCLEOTIDE SEQUENCE [LARGE SCALE GENOMIC DNA]</scope>
    <source>
        <strain evidence="3 4">NS21</strain>
    </source>
</reference>
<dbReference type="OrthoDB" id="5431326at2"/>
<dbReference type="InterPro" id="IPR011042">
    <property type="entry name" value="6-blade_b-propeller_TolB-like"/>
</dbReference>
<comment type="similarity">
    <text evidence="1">Belongs to the Cu-Zn superoxide dismutase family.</text>
</comment>
<dbReference type="Gene3D" id="2.120.10.30">
    <property type="entry name" value="TolB, C-terminal domain"/>
    <property type="match status" value="1"/>
</dbReference>
<dbReference type="SUPFAM" id="SSF49329">
    <property type="entry name" value="Cu,Zn superoxide dismutase-like"/>
    <property type="match status" value="1"/>
</dbReference>
<feature type="region of interest" description="Disordered" evidence="2">
    <location>
        <begin position="45"/>
        <end position="64"/>
    </location>
</feature>
<name>A0A1W6L343_9BURK</name>
<dbReference type="GO" id="GO:0006801">
    <property type="term" value="P:superoxide metabolic process"/>
    <property type="evidence" value="ECO:0007669"/>
    <property type="project" value="InterPro"/>
</dbReference>
<dbReference type="EMBL" id="CP015118">
    <property type="protein sequence ID" value="ARN18588.1"/>
    <property type="molecule type" value="Genomic_DNA"/>
</dbReference>
<organism evidence="3 4">
    <name type="scientific">Piscinibacter gummiphilus</name>
    <dbReference type="NCBI Taxonomy" id="946333"/>
    <lineage>
        <taxon>Bacteria</taxon>
        <taxon>Pseudomonadati</taxon>
        <taxon>Pseudomonadota</taxon>
        <taxon>Betaproteobacteria</taxon>
        <taxon>Burkholderiales</taxon>
        <taxon>Sphaerotilaceae</taxon>
        <taxon>Piscinibacter</taxon>
    </lineage>
</organism>
<dbReference type="Gene3D" id="2.60.40.200">
    <property type="entry name" value="Superoxide dismutase, copper/zinc binding domain"/>
    <property type="match status" value="1"/>
</dbReference>
<dbReference type="STRING" id="946333.A4W93_00900"/>
<protein>
    <submittedName>
        <fullName evidence="3">Superoxide dismutase</fullName>
    </submittedName>
</protein>
<dbReference type="PANTHER" id="PTHR10003">
    <property type="entry name" value="SUPEROXIDE DISMUTASE CU-ZN -RELATED"/>
    <property type="match status" value="1"/>
</dbReference>
<dbReference type="AlphaFoldDB" id="A0A1W6L343"/>
<gene>
    <name evidence="3" type="ORF">A4W93_00900</name>
</gene>
<dbReference type="InterPro" id="IPR036423">
    <property type="entry name" value="SOD-like_Cu/Zn_dom_sf"/>
</dbReference>
<feature type="compositionally biased region" description="Basic and acidic residues" evidence="2">
    <location>
        <begin position="55"/>
        <end position="64"/>
    </location>
</feature>
<dbReference type="InterPro" id="IPR001424">
    <property type="entry name" value="SOD_Cu_Zn_dom"/>
</dbReference>
<evidence type="ECO:0000313" key="3">
    <source>
        <dbReference type="EMBL" id="ARN18588.1"/>
    </source>
</evidence>
<proteinExistence type="inferred from homology"/>
<dbReference type="KEGG" id="rgu:A4W93_00900"/>
<dbReference type="Proteomes" id="UP000193427">
    <property type="component" value="Chromosome"/>
</dbReference>
<dbReference type="Pfam" id="PF00080">
    <property type="entry name" value="Sod_Cu"/>
    <property type="match status" value="1"/>
</dbReference>
<sequence length="423" mass="45122">MHIQLDVNGLSAGPHGFHVHTNGVCAPGPDAATGQVVPFGSAGGHFDPAATRNHGRPDDPLEHAHAGELPNVVADGSGRAVTHAVKRGVTLQPGKTSIMGRTLVVHAEADDYTTDPAGNSGARVLCGVVEPASHGVVKARTTLRGSNVFPEGIAVDPRTGDRYVGSTREGHLYRFVAGGTEAEMFQAGGSPGRQSAFGMKVDERGRLWVASGPNGTLAAVDLSTATTRFVLKVPPGQQAFLNDLVVSGGNLYVTDSFRPVIYRVDLNATVPTLESWLDLNATPVRYRPNEVNLNGIVASPDGRWLLAIQLATGQLWRIDVRSRAVTEVRVEGGTLLHGDGLILRGARELFVVRNEEAEVARVELATDWATGRIAQRLHDVRLRYPTTAALVPDGLLVVNGQLDRQKEPPPLLPFDVVTLDLPR</sequence>
<dbReference type="SUPFAM" id="SSF63829">
    <property type="entry name" value="Calcium-dependent phosphotriesterase"/>
    <property type="match status" value="1"/>
</dbReference>
<keyword evidence="4" id="KW-1185">Reference proteome</keyword>
<evidence type="ECO:0000256" key="1">
    <source>
        <dbReference type="ARBA" id="ARBA00010457"/>
    </source>
</evidence>
<dbReference type="CDD" id="cd00305">
    <property type="entry name" value="Cu-Zn_Superoxide_Dismutase"/>
    <property type="match status" value="1"/>
</dbReference>
<dbReference type="GO" id="GO:0005507">
    <property type="term" value="F:copper ion binding"/>
    <property type="evidence" value="ECO:0007669"/>
    <property type="project" value="InterPro"/>
</dbReference>
<accession>A0A1W6L343</accession>
<dbReference type="InterPro" id="IPR024134">
    <property type="entry name" value="SOD_Cu/Zn_/chaperone"/>
</dbReference>
<dbReference type="RefSeq" id="WP_085748820.1">
    <property type="nucleotide sequence ID" value="NZ_BSPR01000010.1"/>
</dbReference>
<evidence type="ECO:0000256" key="2">
    <source>
        <dbReference type="SAM" id="MobiDB-lite"/>
    </source>
</evidence>
<evidence type="ECO:0000313" key="4">
    <source>
        <dbReference type="Proteomes" id="UP000193427"/>
    </source>
</evidence>